<organism evidence="6 7">
    <name type="scientific">Mesorhabditis spiculigera</name>
    <dbReference type="NCBI Taxonomy" id="96644"/>
    <lineage>
        <taxon>Eukaryota</taxon>
        <taxon>Metazoa</taxon>
        <taxon>Ecdysozoa</taxon>
        <taxon>Nematoda</taxon>
        <taxon>Chromadorea</taxon>
        <taxon>Rhabditida</taxon>
        <taxon>Rhabditina</taxon>
        <taxon>Rhabditomorpha</taxon>
        <taxon>Rhabditoidea</taxon>
        <taxon>Rhabditidae</taxon>
        <taxon>Mesorhabditinae</taxon>
        <taxon>Mesorhabditis</taxon>
    </lineage>
</organism>
<dbReference type="PANTHER" id="PTHR34492">
    <property type="entry name" value="GUSTATORY RECEPTOR FAMILY"/>
    <property type="match status" value="1"/>
</dbReference>
<comment type="caution">
    <text evidence="6">The sequence shown here is derived from an EMBL/GenBank/DDBJ whole genome shotgun (WGS) entry which is preliminary data.</text>
</comment>
<proteinExistence type="predicted"/>
<sequence length="295" mass="34330">MGVFSRSWPELQRENHFLGFARQRTKSISSNTRRFSILYWGTFATTFLYFVSDQLGYTTEILHESYRYTYKYEPLRYIRLLVIFYNITVWNIALHTYICFSNIMYWEAKKFNKKLRVLKTTQTSHLLEKVENMIRLHTQLGRCTRELDRIFQVFAFLMVCTIIPSTLFTLALVLTRSSLFGLVLCIPSVCYCAYGYYGVTLTPATLHEELSKSKAILCMTESIWVPFESKLNRVAHTLLIHLDQADLGISLWGFALVTKPMILTTVSVMMTCLAFFLELKPKECPGFHANSTAMR</sequence>
<dbReference type="GO" id="GO:0016020">
    <property type="term" value="C:membrane"/>
    <property type="evidence" value="ECO:0007669"/>
    <property type="project" value="UniProtKB-SubCell"/>
</dbReference>
<feature type="transmembrane region" description="Helical" evidence="5">
    <location>
        <begin position="77"/>
        <end position="106"/>
    </location>
</feature>
<evidence type="ECO:0000256" key="5">
    <source>
        <dbReference type="SAM" id="Phobius"/>
    </source>
</evidence>
<keyword evidence="2 5" id="KW-0812">Transmembrane</keyword>
<evidence type="ECO:0000256" key="2">
    <source>
        <dbReference type="ARBA" id="ARBA00022692"/>
    </source>
</evidence>
<accession>A0AA36GBK4</accession>
<dbReference type="AlphaFoldDB" id="A0AA36GBK4"/>
<dbReference type="EMBL" id="CATQJA010002710">
    <property type="protein sequence ID" value="CAJ0587691.1"/>
    <property type="molecule type" value="Genomic_DNA"/>
</dbReference>
<feature type="transmembrane region" description="Helical" evidence="5">
    <location>
        <begin position="150"/>
        <end position="173"/>
    </location>
</feature>
<evidence type="ECO:0000256" key="4">
    <source>
        <dbReference type="ARBA" id="ARBA00023136"/>
    </source>
</evidence>
<feature type="non-terminal residue" evidence="6">
    <location>
        <position position="1"/>
    </location>
</feature>
<name>A0AA36GBK4_9BILA</name>
<feature type="transmembrane region" description="Helical" evidence="5">
    <location>
        <begin position="37"/>
        <end position="57"/>
    </location>
</feature>
<comment type="subcellular location">
    <subcellularLocation>
        <location evidence="1">Membrane</location>
        <topology evidence="1">Multi-pass membrane protein</topology>
    </subcellularLocation>
</comment>
<evidence type="ECO:0000313" key="7">
    <source>
        <dbReference type="Proteomes" id="UP001177023"/>
    </source>
</evidence>
<keyword evidence="4 5" id="KW-0472">Membrane</keyword>
<keyword evidence="3 5" id="KW-1133">Transmembrane helix</keyword>
<evidence type="ECO:0000313" key="6">
    <source>
        <dbReference type="EMBL" id="CAJ0587691.1"/>
    </source>
</evidence>
<dbReference type="Pfam" id="PF08395">
    <property type="entry name" value="7tm_7"/>
    <property type="match status" value="1"/>
</dbReference>
<dbReference type="PANTHER" id="PTHR34492:SF2">
    <property type="entry name" value="G PROTEIN-COUPLED RECEPTOR"/>
    <property type="match status" value="1"/>
</dbReference>
<dbReference type="GO" id="GO:0050909">
    <property type="term" value="P:sensory perception of taste"/>
    <property type="evidence" value="ECO:0007669"/>
    <property type="project" value="InterPro"/>
</dbReference>
<dbReference type="Proteomes" id="UP001177023">
    <property type="component" value="Unassembled WGS sequence"/>
</dbReference>
<reference evidence="6" key="1">
    <citation type="submission" date="2023-06" db="EMBL/GenBank/DDBJ databases">
        <authorList>
            <person name="Delattre M."/>
        </authorList>
    </citation>
    <scope>NUCLEOTIDE SEQUENCE</scope>
    <source>
        <strain evidence="6">AF72</strain>
    </source>
</reference>
<feature type="transmembrane region" description="Helical" evidence="5">
    <location>
        <begin position="179"/>
        <end position="197"/>
    </location>
</feature>
<evidence type="ECO:0000256" key="3">
    <source>
        <dbReference type="ARBA" id="ARBA00022989"/>
    </source>
</evidence>
<evidence type="ECO:0008006" key="8">
    <source>
        <dbReference type="Google" id="ProtNLM"/>
    </source>
</evidence>
<protein>
    <recommendedName>
        <fullName evidence="8">Gustatory receptor</fullName>
    </recommendedName>
</protein>
<evidence type="ECO:0000256" key="1">
    <source>
        <dbReference type="ARBA" id="ARBA00004141"/>
    </source>
</evidence>
<dbReference type="InterPro" id="IPR013604">
    <property type="entry name" value="7TM_chemorcpt"/>
</dbReference>
<keyword evidence="7" id="KW-1185">Reference proteome</keyword>
<gene>
    <name evidence="6" type="ORF">MSPICULIGERA_LOCUS25646</name>
</gene>